<keyword evidence="1" id="KW-0677">Repeat</keyword>
<evidence type="ECO:0000256" key="3">
    <source>
        <dbReference type="SAM" id="MobiDB-lite"/>
    </source>
</evidence>
<dbReference type="EMBL" id="KV417686">
    <property type="protein sequence ID" value="KZP10108.1"/>
    <property type="molecule type" value="Genomic_DNA"/>
</dbReference>
<reference evidence="4 5" key="1">
    <citation type="journal article" date="2016" name="Mol. Biol. Evol.">
        <title>Comparative Genomics of Early-Diverging Mushroom-Forming Fungi Provides Insights into the Origins of Lignocellulose Decay Capabilities.</title>
        <authorList>
            <person name="Nagy L.G."/>
            <person name="Riley R."/>
            <person name="Tritt A."/>
            <person name="Adam C."/>
            <person name="Daum C."/>
            <person name="Floudas D."/>
            <person name="Sun H."/>
            <person name="Yadav J.S."/>
            <person name="Pangilinan J."/>
            <person name="Larsson K.H."/>
            <person name="Matsuura K."/>
            <person name="Barry K."/>
            <person name="Labutti K."/>
            <person name="Kuo R."/>
            <person name="Ohm R.A."/>
            <person name="Bhattacharya S.S."/>
            <person name="Shirouzu T."/>
            <person name="Yoshinaga Y."/>
            <person name="Martin F.M."/>
            <person name="Grigoriev I.V."/>
            <person name="Hibbett D.S."/>
        </authorList>
    </citation>
    <scope>NUCLEOTIDE SEQUENCE [LARGE SCALE GENOMIC DNA]</scope>
    <source>
        <strain evidence="4 5">CBS 109695</strain>
    </source>
</reference>
<protein>
    <submittedName>
        <fullName evidence="4">RCC1/BLIP-II protein</fullName>
    </submittedName>
</protein>
<keyword evidence="5" id="KW-1185">Reference proteome</keyword>
<dbReference type="Proteomes" id="UP000076532">
    <property type="component" value="Unassembled WGS sequence"/>
</dbReference>
<feature type="compositionally biased region" description="Basic and acidic residues" evidence="3">
    <location>
        <begin position="450"/>
        <end position="461"/>
    </location>
</feature>
<evidence type="ECO:0000256" key="1">
    <source>
        <dbReference type="ARBA" id="ARBA00022737"/>
    </source>
</evidence>
<accession>A0A165Z0G4</accession>
<dbReference type="InterPro" id="IPR009091">
    <property type="entry name" value="RCC1/BLIP-II"/>
</dbReference>
<dbReference type="Gene3D" id="2.130.10.30">
    <property type="entry name" value="Regulator of chromosome condensation 1/beta-lactamase-inhibitor protein II"/>
    <property type="match status" value="2"/>
</dbReference>
<organism evidence="4 5">
    <name type="scientific">Athelia psychrophila</name>
    <dbReference type="NCBI Taxonomy" id="1759441"/>
    <lineage>
        <taxon>Eukaryota</taxon>
        <taxon>Fungi</taxon>
        <taxon>Dikarya</taxon>
        <taxon>Basidiomycota</taxon>
        <taxon>Agaricomycotina</taxon>
        <taxon>Agaricomycetes</taxon>
        <taxon>Agaricomycetidae</taxon>
        <taxon>Atheliales</taxon>
        <taxon>Atheliaceae</taxon>
        <taxon>Athelia</taxon>
    </lineage>
</organism>
<dbReference type="SUPFAM" id="SSF50985">
    <property type="entry name" value="RCC1/BLIP-II"/>
    <property type="match status" value="1"/>
</dbReference>
<dbReference type="PROSITE" id="PS50012">
    <property type="entry name" value="RCC1_3"/>
    <property type="match status" value="1"/>
</dbReference>
<feature type="repeat" description="RCC1" evidence="2">
    <location>
        <begin position="215"/>
        <end position="267"/>
    </location>
</feature>
<evidence type="ECO:0000313" key="4">
    <source>
        <dbReference type="EMBL" id="KZP10108.1"/>
    </source>
</evidence>
<evidence type="ECO:0000256" key="2">
    <source>
        <dbReference type="PROSITE-ProRule" id="PRU00235"/>
    </source>
</evidence>
<feature type="region of interest" description="Disordered" evidence="3">
    <location>
        <begin position="432"/>
        <end position="465"/>
    </location>
</feature>
<dbReference type="InterPro" id="IPR051210">
    <property type="entry name" value="Ub_ligase/GEF_domain"/>
</dbReference>
<feature type="region of interest" description="Disordered" evidence="3">
    <location>
        <begin position="338"/>
        <end position="359"/>
    </location>
</feature>
<feature type="compositionally biased region" description="Basic and acidic residues" evidence="3">
    <location>
        <begin position="346"/>
        <end position="359"/>
    </location>
</feature>
<evidence type="ECO:0000313" key="5">
    <source>
        <dbReference type="Proteomes" id="UP000076532"/>
    </source>
</evidence>
<name>A0A165Z0G4_9AGAM</name>
<dbReference type="OrthoDB" id="5370059at2759"/>
<sequence length="484" mass="50217">MPALYLLASGSNATNQLALRDTPETDAHNFTPASFDATPPLPPGHLPAGTTRVVDVRAGAGHTIVLLERCGETEVWGAGDGARGQLGPVGADGQSAGVFRPLDLVPWLGTGRKPTHIAAAWATSYVVLSPSPSSSNEGDVVLAFGADDFALLGGTSSPNSHSPAGSVGVVSLAHLNLPPLRVTSMAAGPHHVVLAARTLPLSSPAGPSSQTGGKGLLIGWGAARHGQLGAPSAPFSAPRILDFPTPGPGRSLGVGVGSQHTAILLDPAVHLASDDNNATPAPGHSSRLIGAGSNRAHQLDLDLDLPRDLQREEWDDEELVGVGCTWRATYAHTRTGVWSTGAGAPSREEGGKGEENEKGKANKWMRFPGRMLEAVACGSEHVLVLVRVLKSGEHNGDGDGRIGETEVWAWGWNEHGTLGVGHTRDLPAEAPVRVWPPSSTVPDLMPAEGPRTEDGNERKTEWNGGGRAVGVWAGCGTSWVVVEQ</sequence>
<dbReference type="PANTHER" id="PTHR22870">
    <property type="entry name" value="REGULATOR OF CHROMOSOME CONDENSATION"/>
    <property type="match status" value="1"/>
</dbReference>
<dbReference type="STRING" id="436010.A0A165Z0G4"/>
<dbReference type="InterPro" id="IPR000408">
    <property type="entry name" value="Reg_chr_condens"/>
</dbReference>
<dbReference type="PANTHER" id="PTHR22870:SF155">
    <property type="entry name" value="E3 UBIQUITIN-PROTEIN LIGASE HERC1-RELATED"/>
    <property type="match status" value="1"/>
</dbReference>
<proteinExistence type="predicted"/>
<dbReference type="Pfam" id="PF00415">
    <property type="entry name" value="RCC1"/>
    <property type="match status" value="1"/>
</dbReference>
<gene>
    <name evidence="4" type="ORF">FIBSPDRAFT_872965</name>
</gene>
<dbReference type="AlphaFoldDB" id="A0A165Z0G4"/>